<reference evidence="2" key="1">
    <citation type="submission" date="2020-05" db="EMBL/GenBank/DDBJ databases">
        <title>Frigoriglobus tundricola gen. nov., sp. nov., a psychrotolerant cellulolytic planctomycete of the family Gemmataceae with two divergent copies of 16S rRNA gene.</title>
        <authorList>
            <person name="Kulichevskaya I.S."/>
            <person name="Ivanova A.A."/>
            <person name="Naumoff D.G."/>
            <person name="Beletsky A.V."/>
            <person name="Rijpstra W.I.C."/>
            <person name="Sinninghe Damste J.S."/>
            <person name="Mardanov A.V."/>
            <person name="Ravin N.V."/>
            <person name="Dedysh S.N."/>
        </authorList>
    </citation>
    <scope>NUCLEOTIDE SEQUENCE [LARGE SCALE GENOMIC DNA]</scope>
    <source>
        <strain evidence="2">PL17</strain>
    </source>
</reference>
<evidence type="ECO:0000313" key="2">
    <source>
        <dbReference type="Proteomes" id="UP000503447"/>
    </source>
</evidence>
<organism evidence="1 2">
    <name type="scientific">Frigoriglobus tundricola</name>
    <dbReference type="NCBI Taxonomy" id="2774151"/>
    <lineage>
        <taxon>Bacteria</taxon>
        <taxon>Pseudomonadati</taxon>
        <taxon>Planctomycetota</taxon>
        <taxon>Planctomycetia</taxon>
        <taxon>Gemmatales</taxon>
        <taxon>Gemmataceae</taxon>
        <taxon>Frigoriglobus</taxon>
    </lineage>
</organism>
<dbReference type="KEGG" id="ftj:FTUN_7134"/>
<gene>
    <name evidence="1" type="ORF">FTUN_7134</name>
</gene>
<sequence length="50" mass="5207">MKSPPDRWSAITSKSGEYLNAGVVCVCVVDPETESFGSVSGQRTAAAPYG</sequence>
<dbReference type="AlphaFoldDB" id="A0A6M5Z2U5"/>
<keyword evidence="2" id="KW-1185">Reference proteome</keyword>
<protein>
    <submittedName>
        <fullName evidence="1">Uncharacterized protein</fullName>
    </submittedName>
</protein>
<dbReference type="EMBL" id="CP053452">
    <property type="protein sequence ID" value="QJW99522.1"/>
    <property type="molecule type" value="Genomic_DNA"/>
</dbReference>
<evidence type="ECO:0000313" key="1">
    <source>
        <dbReference type="EMBL" id="QJW99522.1"/>
    </source>
</evidence>
<accession>A0A6M5Z2U5</accession>
<proteinExistence type="predicted"/>
<name>A0A6M5Z2U5_9BACT</name>
<dbReference type="Proteomes" id="UP000503447">
    <property type="component" value="Chromosome"/>
</dbReference>